<dbReference type="InterPro" id="IPR009311">
    <property type="entry name" value="IFI6/IFI27-like"/>
</dbReference>
<dbReference type="PANTHER" id="PTHR16932">
    <property type="entry name" value="INTERFERON ALPHA-INDUCIBLE PROTEIN 27"/>
    <property type="match status" value="1"/>
</dbReference>
<sequence>MSFFDQLGQGLAIVQREAAKHITQENITRAAEEIRKHADYATQQIQQHVTPENINRATEEIRKHHVTAENINRAGEEIRKHHVTAENINRAGEEVQKALGNAVRVAGETAEKARPHVEGAIINVKDTASHVEEWVKNEENIEAVKNGAKVAAQETANFAKDNPGLVAGILMMVAPGIITAPVMGVARVLGFTTRGIAAKSVASGVQSAAGNVAAKGAFATVQSAATGGYGTGVLVGIVRVAGGAVAGAAGMGRGLFNWLGGGHQEPPPCCKED</sequence>
<dbReference type="GO" id="GO:0016020">
    <property type="term" value="C:membrane"/>
    <property type="evidence" value="ECO:0007669"/>
    <property type="project" value="UniProtKB-SubCell"/>
</dbReference>
<name>A0A2P4ZVB6_9HYPO</name>
<keyword evidence="7" id="KW-1185">Reference proteome</keyword>
<organism evidence="6 7">
    <name type="scientific">Trichoderma gamsii</name>
    <dbReference type="NCBI Taxonomy" id="398673"/>
    <lineage>
        <taxon>Eukaryota</taxon>
        <taxon>Fungi</taxon>
        <taxon>Dikarya</taxon>
        <taxon>Ascomycota</taxon>
        <taxon>Pezizomycotina</taxon>
        <taxon>Sordariomycetes</taxon>
        <taxon>Hypocreomycetidae</taxon>
        <taxon>Hypocreales</taxon>
        <taxon>Hypocreaceae</taxon>
        <taxon>Trichoderma</taxon>
    </lineage>
</organism>
<evidence type="ECO:0000256" key="4">
    <source>
        <dbReference type="ARBA" id="ARBA00022989"/>
    </source>
</evidence>
<dbReference type="AlphaFoldDB" id="A0A2P4ZVB6"/>
<dbReference type="Proteomes" id="UP000054821">
    <property type="component" value="Unassembled WGS sequence"/>
</dbReference>
<dbReference type="InterPro" id="IPR038213">
    <property type="entry name" value="IFI6/IFI27-like_sf"/>
</dbReference>
<dbReference type="EMBL" id="JPDN02000007">
    <property type="protein sequence ID" value="PON28237.1"/>
    <property type="molecule type" value="Genomic_DNA"/>
</dbReference>
<keyword evidence="4" id="KW-1133">Transmembrane helix</keyword>
<accession>A0A2P4ZVB6</accession>
<comment type="subcellular location">
    <subcellularLocation>
        <location evidence="1">Membrane</location>
        <topology evidence="1">Multi-pass membrane protein</topology>
    </subcellularLocation>
</comment>
<evidence type="ECO:0000256" key="3">
    <source>
        <dbReference type="ARBA" id="ARBA00022692"/>
    </source>
</evidence>
<evidence type="ECO:0000313" key="6">
    <source>
        <dbReference type="EMBL" id="PON28237.1"/>
    </source>
</evidence>
<gene>
    <name evidence="6" type="ORF">TGAM01_v202731</name>
</gene>
<dbReference type="RefSeq" id="XP_024406169.1">
    <property type="nucleotide sequence ID" value="XM_024549054.1"/>
</dbReference>
<evidence type="ECO:0000256" key="2">
    <source>
        <dbReference type="ARBA" id="ARBA00007262"/>
    </source>
</evidence>
<proteinExistence type="inferred from homology"/>
<keyword evidence="5" id="KW-0472">Membrane</keyword>
<keyword evidence="3" id="KW-0812">Transmembrane</keyword>
<dbReference type="PANTHER" id="PTHR16932:SF18">
    <property type="entry name" value="INTERFERON, ALPHA-INDUCIBLE PROTEIN 27-LIKE 2"/>
    <property type="match status" value="1"/>
</dbReference>
<dbReference type="GeneID" id="29982269"/>
<comment type="caution">
    <text evidence="6">The sequence shown here is derived from an EMBL/GenBank/DDBJ whole genome shotgun (WGS) entry which is preliminary data.</text>
</comment>
<comment type="similarity">
    <text evidence="2">Belongs to the IFI6/IFI27 family.</text>
</comment>
<evidence type="ECO:0000256" key="1">
    <source>
        <dbReference type="ARBA" id="ARBA00004141"/>
    </source>
</evidence>
<reference evidence="6 7" key="1">
    <citation type="journal article" date="2016" name="Genome Announc.">
        <title>Draft Whole-Genome Sequence of Trichoderma gamsii T6085, a Promising Biocontrol Agent of Fusarium Head Blight on Wheat.</title>
        <authorList>
            <person name="Baroncelli R."/>
            <person name="Zapparata A."/>
            <person name="Piaggeschi G."/>
            <person name="Sarrocco S."/>
            <person name="Vannacci G."/>
        </authorList>
    </citation>
    <scope>NUCLEOTIDE SEQUENCE [LARGE SCALE GENOMIC DNA]</scope>
    <source>
        <strain evidence="6 7">T6085</strain>
    </source>
</reference>
<dbReference type="Gene3D" id="6.10.110.10">
    <property type="match status" value="1"/>
</dbReference>
<protein>
    <submittedName>
        <fullName evidence="6">Uncharacterized protein</fullName>
    </submittedName>
</protein>
<evidence type="ECO:0000313" key="7">
    <source>
        <dbReference type="Proteomes" id="UP000054821"/>
    </source>
</evidence>
<evidence type="ECO:0000256" key="5">
    <source>
        <dbReference type="ARBA" id="ARBA00023136"/>
    </source>
</evidence>